<comment type="caution">
    <text evidence="5">The sequence shown here is derived from an EMBL/GenBank/DDBJ whole genome shotgun (WGS) entry which is preliminary data.</text>
</comment>
<evidence type="ECO:0000259" key="3">
    <source>
        <dbReference type="Pfam" id="PF00501"/>
    </source>
</evidence>
<dbReference type="SUPFAM" id="SSF56801">
    <property type="entry name" value="Acetyl-CoA synthetase-like"/>
    <property type="match status" value="1"/>
</dbReference>
<protein>
    <submittedName>
        <fullName evidence="5">AMP-dependent synthetase</fullName>
    </submittedName>
</protein>
<dbReference type="InterPro" id="IPR000873">
    <property type="entry name" value="AMP-dep_synth/lig_dom"/>
</dbReference>
<comment type="similarity">
    <text evidence="1">Belongs to the ATP-dependent AMP-binding enzyme family.</text>
</comment>
<dbReference type="InterPro" id="IPR045851">
    <property type="entry name" value="AMP-bd_C_sf"/>
</dbReference>
<dbReference type="GO" id="GO:0016878">
    <property type="term" value="F:acid-thiol ligase activity"/>
    <property type="evidence" value="ECO:0007669"/>
    <property type="project" value="UniProtKB-ARBA"/>
</dbReference>
<gene>
    <name evidence="5" type="ORF">AMJ40_04775</name>
</gene>
<keyword evidence="2" id="KW-0436">Ligase</keyword>
<dbReference type="InterPro" id="IPR042099">
    <property type="entry name" value="ANL_N_sf"/>
</dbReference>
<sequence length="505" mass="55707">MLLSDFLVQGARRYGDKTAMVCGAKRMTYQEVDRSSNRVAHALLDLGVRRGDRVAIFLDNSAETVITAFAILKIGCVFTIINASMKSAKLHYILDNSEASALITDLRRWRVAEEATDGLTSLKASICVDGGVGGALAMEDILSGEGDSLPDNPCIDVDLAALIYTSGTTGVPKGVMLTHLNMVSAATSITQYLENNSSDVIINFLPLSFDYGLYQVLMAFKMGATIVLEKSFTYPYTIISKMQSERVTGFPGVPTVFAILLQLKDLEKYDLRSLRYMTNTGAALPVSHIERLRKSFPHVRVYSMYGLTECKRVSYLSPEELDRIPQSVGKAMPNTEVYLVNEKGERLSPGETGELVVRGANVMRGYWKMAEETAAVLRPGPYPGESVLYTGDLFKMDERGFLYFVARKDDIIKSRGERVSPKEIENVLYSLPQVREAAVIGVPDEILGQAIKAIVVADDGSRLTQKEVIAHCAQNLEDFMVPRLVEFRASLPKTPTGKIKKHELS</sequence>
<evidence type="ECO:0000313" key="5">
    <source>
        <dbReference type="EMBL" id="KPJ49775.1"/>
    </source>
</evidence>
<dbReference type="InterPro" id="IPR025110">
    <property type="entry name" value="AMP-bd_C"/>
</dbReference>
<name>A0A0S7WI36_UNCT6</name>
<dbReference type="InterPro" id="IPR020845">
    <property type="entry name" value="AMP-binding_CS"/>
</dbReference>
<dbReference type="EMBL" id="LIZT01000043">
    <property type="protein sequence ID" value="KPJ49775.1"/>
    <property type="molecule type" value="Genomic_DNA"/>
</dbReference>
<dbReference type="PANTHER" id="PTHR43767:SF1">
    <property type="entry name" value="NONRIBOSOMAL PEPTIDE SYNTHASE PES1 (EUROFUNG)-RELATED"/>
    <property type="match status" value="1"/>
</dbReference>
<dbReference type="Gene3D" id="3.30.300.30">
    <property type="match status" value="1"/>
</dbReference>
<evidence type="ECO:0000313" key="6">
    <source>
        <dbReference type="Proteomes" id="UP000051124"/>
    </source>
</evidence>
<dbReference type="Gene3D" id="3.40.50.12780">
    <property type="entry name" value="N-terminal domain of ligase-like"/>
    <property type="match status" value="1"/>
</dbReference>
<dbReference type="Pfam" id="PF00501">
    <property type="entry name" value="AMP-binding"/>
    <property type="match status" value="1"/>
</dbReference>
<proteinExistence type="inferred from homology"/>
<feature type="domain" description="AMP-binding enzyme C-terminal" evidence="4">
    <location>
        <begin position="423"/>
        <end position="498"/>
    </location>
</feature>
<dbReference type="InterPro" id="IPR050237">
    <property type="entry name" value="ATP-dep_AMP-bd_enzyme"/>
</dbReference>
<dbReference type="PROSITE" id="PS00455">
    <property type="entry name" value="AMP_BINDING"/>
    <property type="match status" value="1"/>
</dbReference>
<dbReference type="FunFam" id="3.30.300.30:FF:000008">
    <property type="entry name" value="2,3-dihydroxybenzoate-AMP ligase"/>
    <property type="match status" value="1"/>
</dbReference>
<reference evidence="5 6" key="1">
    <citation type="journal article" date="2015" name="Microbiome">
        <title>Genomic resolution of linkages in carbon, nitrogen, and sulfur cycling among widespread estuary sediment bacteria.</title>
        <authorList>
            <person name="Baker B.J."/>
            <person name="Lazar C.S."/>
            <person name="Teske A.P."/>
            <person name="Dick G.J."/>
        </authorList>
    </citation>
    <scope>NUCLEOTIDE SEQUENCE [LARGE SCALE GENOMIC DNA]</scope>
    <source>
        <strain evidence="5">DG_26</strain>
    </source>
</reference>
<dbReference type="Pfam" id="PF13193">
    <property type="entry name" value="AMP-binding_C"/>
    <property type="match status" value="1"/>
</dbReference>
<dbReference type="Proteomes" id="UP000051124">
    <property type="component" value="Unassembled WGS sequence"/>
</dbReference>
<dbReference type="PANTHER" id="PTHR43767">
    <property type="entry name" value="LONG-CHAIN-FATTY-ACID--COA LIGASE"/>
    <property type="match status" value="1"/>
</dbReference>
<evidence type="ECO:0000256" key="1">
    <source>
        <dbReference type="ARBA" id="ARBA00006432"/>
    </source>
</evidence>
<feature type="domain" description="AMP-dependent synthetase/ligase" evidence="3">
    <location>
        <begin position="10"/>
        <end position="367"/>
    </location>
</feature>
<evidence type="ECO:0000259" key="4">
    <source>
        <dbReference type="Pfam" id="PF13193"/>
    </source>
</evidence>
<organism evidence="5 6">
    <name type="scientific">candidate division TA06 bacterium DG_26</name>
    <dbReference type="NCBI Taxonomy" id="1703771"/>
    <lineage>
        <taxon>Bacteria</taxon>
        <taxon>Bacteria division TA06</taxon>
    </lineage>
</organism>
<accession>A0A0S7WI36</accession>
<dbReference type="PATRIC" id="fig|1703771.3.peg.1648"/>
<evidence type="ECO:0000256" key="2">
    <source>
        <dbReference type="ARBA" id="ARBA00022598"/>
    </source>
</evidence>
<dbReference type="AlphaFoldDB" id="A0A0S7WI36"/>